<protein>
    <submittedName>
        <fullName evidence="1">Uncharacterized protein</fullName>
    </submittedName>
</protein>
<sequence length="30" mass="3733">MHRNIQYVSHLTYFYSSEQTDLQTYIFEAF</sequence>
<name>A0A0E9R0K2_ANGAN</name>
<accession>A0A0E9R0K2</accession>
<proteinExistence type="predicted"/>
<dbReference type="AlphaFoldDB" id="A0A0E9R0K2"/>
<evidence type="ECO:0000313" key="1">
    <source>
        <dbReference type="EMBL" id="JAH21838.1"/>
    </source>
</evidence>
<dbReference type="EMBL" id="GBXM01086739">
    <property type="protein sequence ID" value="JAH21838.1"/>
    <property type="molecule type" value="Transcribed_RNA"/>
</dbReference>
<reference evidence="1" key="1">
    <citation type="submission" date="2014-11" db="EMBL/GenBank/DDBJ databases">
        <authorList>
            <person name="Amaro Gonzalez C."/>
        </authorList>
    </citation>
    <scope>NUCLEOTIDE SEQUENCE</scope>
</reference>
<organism evidence="1">
    <name type="scientific">Anguilla anguilla</name>
    <name type="common">European freshwater eel</name>
    <name type="synonym">Muraena anguilla</name>
    <dbReference type="NCBI Taxonomy" id="7936"/>
    <lineage>
        <taxon>Eukaryota</taxon>
        <taxon>Metazoa</taxon>
        <taxon>Chordata</taxon>
        <taxon>Craniata</taxon>
        <taxon>Vertebrata</taxon>
        <taxon>Euteleostomi</taxon>
        <taxon>Actinopterygii</taxon>
        <taxon>Neopterygii</taxon>
        <taxon>Teleostei</taxon>
        <taxon>Anguilliformes</taxon>
        <taxon>Anguillidae</taxon>
        <taxon>Anguilla</taxon>
    </lineage>
</organism>
<reference evidence="1" key="2">
    <citation type="journal article" date="2015" name="Fish Shellfish Immunol.">
        <title>Early steps in the European eel (Anguilla anguilla)-Vibrio vulnificus interaction in the gills: Role of the RtxA13 toxin.</title>
        <authorList>
            <person name="Callol A."/>
            <person name="Pajuelo D."/>
            <person name="Ebbesson L."/>
            <person name="Teles M."/>
            <person name="MacKenzie S."/>
            <person name="Amaro C."/>
        </authorList>
    </citation>
    <scope>NUCLEOTIDE SEQUENCE</scope>
</reference>